<dbReference type="PANTHER" id="PTHR21058">
    <property type="entry name" value="6,7-DIMETHYL-8-RIBITYLLUMAZINE SYNTHASE DMRL SYNTHASE LUMAZINE SYNTHASE"/>
    <property type="match status" value="1"/>
</dbReference>
<accession>A0A933SE73</accession>
<dbReference type="CDD" id="cd09209">
    <property type="entry name" value="Lumazine_synthase-I"/>
    <property type="match status" value="1"/>
</dbReference>
<dbReference type="EC" id="2.5.1.78" evidence="3 7"/>
<dbReference type="SUPFAM" id="SSF52121">
    <property type="entry name" value="Lumazine synthase"/>
    <property type="match status" value="1"/>
</dbReference>
<organism evidence="8 9">
    <name type="scientific">Eiseniibacteriota bacterium</name>
    <dbReference type="NCBI Taxonomy" id="2212470"/>
    <lineage>
        <taxon>Bacteria</taxon>
        <taxon>Candidatus Eiseniibacteriota</taxon>
    </lineage>
</organism>
<sequence length="158" mass="16447">MSVKHERPEADATGLRFCLVAAQWNEAVVTRLLDGALAVLAQQGAADADVEVRWVPGSFELPVAAFWAAGSGEFDAVLAFGCVIRGETEHFRLVADAAAQGLMRVSLDTGVPVLNGVLAAYDAAQADSRSGGEHGNTGSQTALAAIRMARAARRAGLK</sequence>
<feature type="binding site" evidence="7">
    <location>
        <position position="24"/>
    </location>
    <ligand>
        <name>5-amino-6-(D-ribitylamino)uracil</name>
        <dbReference type="ChEBI" id="CHEBI:15934"/>
    </ligand>
</feature>
<feature type="binding site" evidence="7">
    <location>
        <begin position="58"/>
        <end position="60"/>
    </location>
    <ligand>
        <name>5-amino-6-(D-ribitylamino)uracil</name>
        <dbReference type="ChEBI" id="CHEBI:15934"/>
    </ligand>
</feature>
<keyword evidence="4 7" id="KW-0686">Riboflavin biosynthesis</keyword>
<gene>
    <name evidence="7" type="primary">ribH</name>
    <name evidence="8" type="ORF">HZA61_04880</name>
</gene>
<evidence type="ECO:0000256" key="1">
    <source>
        <dbReference type="ARBA" id="ARBA00004917"/>
    </source>
</evidence>
<comment type="caution">
    <text evidence="8">The sequence shown here is derived from an EMBL/GenBank/DDBJ whole genome shotgun (WGS) entry which is preliminary data.</text>
</comment>
<dbReference type="Gene3D" id="3.40.50.960">
    <property type="entry name" value="Lumazine/riboflavin synthase"/>
    <property type="match status" value="1"/>
</dbReference>
<feature type="binding site" evidence="7">
    <location>
        <position position="115"/>
    </location>
    <ligand>
        <name>5-amino-6-(D-ribitylamino)uracil</name>
        <dbReference type="ChEBI" id="CHEBI:15934"/>
    </ligand>
</feature>
<comment type="function">
    <text evidence="7">Catalyzes the formation of 6,7-dimethyl-8-ribityllumazine by condensation of 5-amino-6-(D-ribitylamino)uracil with 3,4-dihydroxy-2-butanone 4-phosphate. This is the penultimate step in the biosynthesis of riboflavin.</text>
</comment>
<evidence type="ECO:0000313" key="8">
    <source>
        <dbReference type="EMBL" id="MBI5168803.1"/>
    </source>
</evidence>
<feature type="active site" description="Proton donor" evidence="7">
    <location>
        <position position="90"/>
    </location>
</feature>
<comment type="pathway">
    <text evidence="1 7">Cofactor biosynthesis; riboflavin biosynthesis; riboflavin from 2-hydroxy-3-oxobutyl phosphate and 5-amino-6-(D-ribitylamino)uracil: step 1/2.</text>
</comment>
<name>A0A933SE73_UNCEI</name>
<proteinExistence type="inferred from homology"/>
<dbReference type="PANTHER" id="PTHR21058:SF0">
    <property type="entry name" value="6,7-DIMETHYL-8-RIBITYLLUMAZINE SYNTHASE"/>
    <property type="match status" value="1"/>
</dbReference>
<dbReference type="EMBL" id="JACRIW010000036">
    <property type="protein sequence ID" value="MBI5168803.1"/>
    <property type="molecule type" value="Genomic_DNA"/>
</dbReference>
<keyword evidence="5 7" id="KW-0808">Transferase</keyword>
<dbReference type="GO" id="GO:0009349">
    <property type="term" value="C:riboflavin synthase complex"/>
    <property type="evidence" value="ECO:0007669"/>
    <property type="project" value="UniProtKB-UniRule"/>
</dbReference>
<feature type="binding site" evidence="7">
    <location>
        <position position="129"/>
    </location>
    <ligand>
        <name>(2S)-2-hydroxy-3-oxobutyl phosphate</name>
        <dbReference type="ChEBI" id="CHEBI:58830"/>
    </ligand>
</feature>
<evidence type="ECO:0000256" key="3">
    <source>
        <dbReference type="ARBA" id="ARBA00012664"/>
    </source>
</evidence>
<feature type="binding site" evidence="7">
    <location>
        <begin position="87"/>
        <end position="88"/>
    </location>
    <ligand>
        <name>(2S)-2-hydroxy-3-oxobutyl phosphate</name>
        <dbReference type="ChEBI" id="CHEBI:58830"/>
    </ligand>
</feature>
<feature type="binding site" evidence="7">
    <location>
        <begin position="82"/>
        <end position="84"/>
    </location>
    <ligand>
        <name>5-amino-6-(D-ribitylamino)uracil</name>
        <dbReference type="ChEBI" id="CHEBI:15934"/>
    </ligand>
</feature>
<evidence type="ECO:0000313" key="9">
    <source>
        <dbReference type="Proteomes" id="UP000696931"/>
    </source>
</evidence>
<dbReference type="Proteomes" id="UP000696931">
    <property type="component" value="Unassembled WGS sequence"/>
</dbReference>
<evidence type="ECO:0000256" key="7">
    <source>
        <dbReference type="HAMAP-Rule" id="MF_00178"/>
    </source>
</evidence>
<dbReference type="NCBIfam" id="TIGR00114">
    <property type="entry name" value="lumazine-synth"/>
    <property type="match status" value="1"/>
</dbReference>
<dbReference type="InterPro" id="IPR034964">
    <property type="entry name" value="LS"/>
</dbReference>
<dbReference type="GO" id="GO:0009231">
    <property type="term" value="P:riboflavin biosynthetic process"/>
    <property type="evidence" value="ECO:0007669"/>
    <property type="project" value="UniProtKB-UniRule"/>
</dbReference>
<dbReference type="Pfam" id="PF00885">
    <property type="entry name" value="DMRL_synthase"/>
    <property type="match status" value="1"/>
</dbReference>
<evidence type="ECO:0000256" key="4">
    <source>
        <dbReference type="ARBA" id="ARBA00022619"/>
    </source>
</evidence>
<protein>
    <recommendedName>
        <fullName evidence="3 7">6,7-dimethyl-8-ribityllumazine synthase</fullName>
        <shortName evidence="7">DMRL synthase</shortName>
        <shortName evidence="7">LS</shortName>
        <shortName evidence="7">Lumazine synthase</shortName>
        <ecNumber evidence="3 7">2.5.1.78</ecNumber>
    </recommendedName>
</protein>
<reference evidence="8" key="1">
    <citation type="submission" date="2020-07" db="EMBL/GenBank/DDBJ databases">
        <title>Huge and variable diversity of episymbiotic CPR bacteria and DPANN archaea in groundwater ecosystems.</title>
        <authorList>
            <person name="He C.Y."/>
            <person name="Keren R."/>
            <person name="Whittaker M."/>
            <person name="Farag I.F."/>
            <person name="Doudna J."/>
            <person name="Cate J.H.D."/>
            <person name="Banfield J.F."/>
        </authorList>
    </citation>
    <scope>NUCLEOTIDE SEQUENCE</scope>
    <source>
        <strain evidence="8">NC_groundwater_1813_Pr3_B-0.1um_71_17</strain>
    </source>
</reference>
<dbReference type="HAMAP" id="MF_00178">
    <property type="entry name" value="Lumazine_synth"/>
    <property type="match status" value="1"/>
</dbReference>
<dbReference type="GO" id="GO:0000906">
    <property type="term" value="F:6,7-dimethyl-8-ribityllumazine synthase activity"/>
    <property type="evidence" value="ECO:0007669"/>
    <property type="project" value="UniProtKB-UniRule"/>
</dbReference>
<dbReference type="AlphaFoldDB" id="A0A933SE73"/>
<evidence type="ECO:0000256" key="5">
    <source>
        <dbReference type="ARBA" id="ARBA00022679"/>
    </source>
</evidence>
<dbReference type="InterPro" id="IPR002180">
    <property type="entry name" value="LS/RS"/>
</dbReference>
<evidence type="ECO:0000256" key="2">
    <source>
        <dbReference type="ARBA" id="ARBA00007424"/>
    </source>
</evidence>
<comment type="catalytic activity">
    <reaction evidence="6 7">
        <text>(2S)-2-hydroxy-3-oxobutyl phosphate + 5-amino-6-(D-ribitylamino)uracil = 6,7-dimethyl-8-(1-D-ribityl)lumazine + phosphate + 2 H2O + H(+)</text>
        <dbReference type="Rhea" id="RHEA:26152"/>
        <dbReference type="ChEBI" id="CHEBI:15377"/>
        <dbReference type="ChEBI" id="CHEBI:15378"/>
        <dbReference type="ChEBI" id="CHEBI:15934"/>
        <dbReference type="ChEBI" id="CHEBI:43474"/>
        <dbReference type="ChEBI" id="CHEBI:58201"/>
        <dbReference type="ChEBI" id="CHEBI:58830"/>
        <dbReference type="EC" id="2.5.1.78"/>
    </reaction>
</comment>
<comment type="similarity">
    <text evidence="2 7">Belongs to the DMRL synthase family.</text>
</comment>
<dbReference type="InterPro" id="IPR036467">
    <property type="entry name" value="LS/RS_sf"/>
</dbReference>
<evidence type="ECO:0000256" key="6">
    <source>
        <dbReference type="ARBA" id="ARBA00048785"/>
    </source>
</evidence>